<keyword evidence="8" id="KW-1185">Reference proteome</keyword>
<evidence type="ECO:0000256" key="3">
    <source>
        <dbReference type="ARBA" id="ARBA00022832"/>
    </source>
</evidence>
<dbReference type="Pfam" id="PF00501">
    <property type="entry name" value="AMP-binding"/>
    <property type="match status" value="1"/>
</dbReference>
<dbReference type="Proteomes" id="UP000037247">
    <property type="component" value="Unassembled WGS sequence"/>
</dbReference>
<evidence type="ECO:0000313" key="7">
    <source>
        <dbReference type="EMBL" id="KNA90786.1"/>
    </source>
</evidence>
<evidence type="ECO:0000259" key="5">
    <source>
        <dbReference type="Pfam" id="PF00501"/>
    </source>
</evidence>
<evidence type="ECO:0000259" key="6">
    <source>
        <dbReference type="Pfam" id="PF23024"/>
    </source>
</evidence>
<dbReference type="CDD" id="cd05931">
    <property type="entry name" value="FAAL"/>
    <property type="match status" value="1"/>
</dbReference>
<dbReference type="Pfam" id="PF23024">
    <property type="entry name" value="AMP-dom_DIP2-like"/>
    <property type="match status" value="1"/>
</dbReference>
<dbReference type="InterPro" id="IPR045851">
    <property type="entry name" value="AMP-bd_C_sf"/>
</dbReference>
<dbReference type="InterPro" id="IPR000873">
    <property type="entry name" value="AMP-dep_synth/lig_dom"/>
</dbReference>
<comment type="similarity">
    <text evidence="1">Belongs to the ATP-dependent AMP-binding enzyme family.</text>
</comment>
<evidence type="ECO:0000256" key="1">
    <source>
        <dbReference type="ARBA" id="ARBA00006432"/>
    </source>
</evidence>
<evidence type="ECO:0000256" key="4">
    <source>
        <dbReference type="ARBA" id="ARBA00023098"/>
    </source>
</evidence>
<dbReference type="RefSeq" id="WP_049699720.1">
    <property type="nucleotide sequence ID" value="NZ_JAQDQF010000006.1"/>
</dbReference>
<dbReference type="SUPFAM" id="SSF56801">
    <property type="entry name" value="Acetyl-CoA synthetase-like"/>
    <property type="match status" value="1"/>
</dbReference>
<dbReference type="InterPro" id="IPR040097">
    <property type="entry name" value="FAAL/FAAC"/>
</dbReference>
<dbReference type="PANTHER" id="PTHR22754:SF32">
    <property type="entry name" value="DISCO-INTERACTING PROTEIN 2"/>
    <property type="match status" value="1"/>
</dbReference>
<keyword evidence="3" id="KW-0276">Fatty acid metabolism</keyword>
<dbReference type="InterPro" id="IPR042099">
    <property type="entry name" value="ANL_N_sf"/>
</dbReference>
<organism evidence="7 8">
    <name type="scientific">Gordonia jacobaea</name>
    <dbReference type="NCBI Taxonomy" id="122202"/>
    <lineage>
        <taxon>Bacteria</taxon>
        <taxon>Bacillati</taxon>
        <taxon>Actinomycetota</taxon>
        <taxon>Actinomycetes</taxon>
        <taxon>Mycobacteriales</taxon>
        <taxon>Gordoniaceae</taxon>
        <taxon>Gordonia</taxon>
    </lineage>
</organism>
<dbReference type="Gene3D" id="3.40.50.12780">
    <property type="entry name" value="N-terminal domain of ligase-like"/>
    <property type="match status" value="1"/>
</dbReference>
<dbReference type="PANTHER" id="PTHR22754">
    <property type="entry name" value="DISCO-INTERACTING PROTEIN 2 DIP2 -RELATED"/>
    <property type="match status" value="1"/>
</dbReference>
<comment type="caution">
    <text evidence="7">The sequence shown here is derived from an EMBL/GenBank/DDBJ whole genome shotgun (WGS) entry which is preliminary data.</text>
</comment>
<evidence type="ECO:0000256" key="2">
    <source>
        <dbReference type="ARBA" id="ARBA00022598"/>
    </source>
</evidence>
<keyword evidence="4" id="KW-0443">Lipid metabolism</keyword>
<feature type="domain" description="AMP-dependent synthetase/ligase" evidence="5">
    <location>
        <begin position="17"/>
        <end position="429"/>
    </location>
</feature>
<protein>
    <submittedName>
        <fullName evidence="7">Fatty-acid--CoA ligase</fullName>
    </submittedName>
</protein>
<feature type="domain" description="AMP-binding enzyme C-terminal" evidence="6">
    <location>
        <begin position="473"/>
        <end position="590"/>
    </location>
</feature>
<dbReference type="EMBL" id="LDTZ01000018">
    <property type="protein sequence ID" value="KNA90786.1"/>
    <property type="molecule type" value="Genomic_DNA"/>
</dbReference>
<proteinExistence type="inferred from homology"/>
<dbReference type="Gene3D" id="3.30.300.30">
    <property type="match status" value="1"/>
</dbReference>
<dbReference type="InterPro" id="IPR025110">
    <property type="entry name" value="AMP-bd_C"/>
</dbReference>
<evidence type="ECO:0000313" key="8">
    <source>
        <dbReference type="Proteomes" id="UP000037247"/>
    </source>
</evidence>
<dbReference type="GO" id="GO:0016874">
    <property type="term" value="F:ligase activity"/>
    <property type="evidence" value="ECO:0007669"/>
    <property type="project" value="UniProtKB-KW"/>
</dbReference>
<sequence>MSKHAKLTDDTLLELLRQRADRYADKVAFAFSYNGDGENTSVLTYRDLDTRARAIAAELQSKGAAGERVLVLCRPGLDHIAGFFGCVYAGAVAVPVHERLAPRLSSVVPDARARFALGVSETQPGIKTMLDTLGEGGDLNWGLMDAVTADADDWVAPDIDATTVAMIQYTSGSTTTPKGVVLKHDNLMRNMEAIRSSWNGTDSDVGAFWLPSHHDMGLIGGVLSMIYLGCTAHFMSPTAFIKRPMAWMELLSTSAATYTVAPNFAYELCIEHSTAEERAALDLSALRTAMNGAEPVQETTLRRFAEGFAPAGFAREAFSAVYGLAEATLLVTGRPDPASPRVVHLDREALAEDRVVECEFPAESMTLGAATAEAVSGESTTSGAMTVVGCGEPRAGEVAIVDPVTRVRCGEGRVGEIWCAGSSVGAGYWRRPEETEHTFGASIADTNVGPFLRTGDLGFLRDGELFVTGRCKDLVVIRGGHHYPNDIEFSVQGCHASLLSGRGAAFAFTPGLRAAERLVIIQEVDVDHEGAGDADALAEIIESVRVAVADRYGVDPHSVFLVDPQSIPTTSSGKIQRSRCRELFLDGSLSPVARWQTPSAADDVARAKELERAVAGAELVRLVVASGRNVGQPG</sequence>
<name>A0ABR5IB08_9ACTN</name>
<gene>
    <name evidence="7" type="ORF">ABW18_14820</name>
</gene>
<keyword evidence="2 7" id="KW-0436">Ligase</keyword>
<accession>A0ABR5IB08</accession>
<reference evidence="7 8" key="1">
    <citation type="submission" date="2015-05" db="EMBL/GenBank/DDBJ databases">
        <title>Draft genome sequence of the bacterium Gordonia jacobaea a new member of the Gordonia genus.</title>
        <authorList>
            <person name="Jimenez-Galisteo G."/>
            <person name="Dominguez A."/>
            <person name="Munoz E."/>
            <person name="Vinas M."/>
        </authorList>
    </citation>
    <scope>NUCLEOTIDE SEQUENCE [LARGE SCALE GENOMIC DNA]</scope>
    <source>
        <strain evidence="8">mv1</strain>
    </source>
</reference>